<gene>
    <name evidence="2" type="ordered locus">Solca_0137</name>
</gene>
<keyword evidence="3" id="KW-1185">Reference proteome</keyword>
<dbReference type="AlphaFoldDB" id="H8KXJ5"/>
<dbReference type="EMBL" id="CP003349">
    <property type="protein sequence ID" value="AFD05291.1"/>
    <property type="molecule type" value="Genomic_DNA"/>
</dbReference>
<feature type="transmembrane region" description="Helical" evidence="1">
    <location>
        <begin position="32"/>
        <end position="57"/>
    </location>
</feature>
<dbReference type="KEGG" id="scn:Solca_0137"/>
<reference evidence="2" key="1">
    <citation type="submission" date="2012-02" db="EMBL/GenBank/DDBJ databases">
        <title>The complete genome of Solitalea canadensis DSM 3403.</title>
        <authorList>
            <consortium name="US DOE Joint Genome Institute (JGI-PGF)"/>
            <person name="Lucas S."/>
            <person name="Copeland A."/>
            <person name="Lapidus A."/>
            <person name="Glavina del Rio T."/>
            <person name="Dalin E."/>
            <person name="Tice H."/>
            <person name="Bruce D."/>
            <person name="Goodwin L."/>
            <person name="Pitluck S."/>
            <person name="Peters L."/>
            <person name="Ovchinnikova G."/>
            <person name="Lu M."/>
            <person name="Kyrpides N."/>
            <person name="Mavromatis K."/>
            <person name="Ivanova N."/>
            <person name="Brettin T."/>
            <person name="Detter J.C."/>
            <person name="Han C."/>
            <person name="Larimer F."/>
            <person name="Land M."/>
            <person name="Hauser L."/>
            <person name="Markowitz V."/>
            <person name="Cheng J.-F."/>
            <person name="Hugenholtz P."/>
            <person name="Woyke T."/>
            <person name="Wu D."/>
            <person name="Spring S."/>
            <person name="Schroeder M."/>
            <person name="Kopitz M."/>
            <person name="Brambilla E."/>
            <person name="Klenk H.-P."/>
            <person name="Eisen J.A."/>
        </authorList>
    </citation>
    <scope>NUCLEOTIDE SEQUENCE</scope>
    <source>
        <strain evidence="2">DSM 3403</strain>
    </source>
</reference>
<evidence type="ECO:0000313" key="2">
    <source>
        <dbReference type="EMBL" id="AFD05291.1"/>
    </source>
</evidence>
<sequence length="112" mass="12016">MDTAVLLASIFIGTPSGPIANRSVILSIPILVPYFVAAVFATTYSHSIAGTTGTIYLPSFFKNVLLNIKTIIVFGIPSIAALLFNKALYGVFQPSFAIGNILEAWHSSQRIN</sequence>
<dbReference type="RefSeq" id="WP_014678519.1">
    <property type="nucleotide sequence ID" value="NC_017770.1"/>
</dbReference>
<evidence type="ECO:0000256" key="1">
    <source>
        <dbReference type="SAM" id="Phobius"/>
    </source>
</evidence>
<protein>
    <submittedName>
        <fullName evidence="2">Uncharacterized protein</fullName>
    </submittedName>
</protein>
<dbReference type="STRING" id="929556.Solca_0137"/>
<proteinExistence type="predicted"/>
<evidence type="ECO:0000313" key="3">
    <source>
        <dbReference type="Proteomes" id="UP000007590"/>
    </source>
</evidence>
<keyword evidence="1" id="KW-0812">Transmembrane</keyword>
<accession>H8KXJ5</accession>
<organism evidence="2 3">
    <name type="scientific">Solitalea canadensis (strain ATCC 29591 / DSM 3403 / JCM 21819 / LMG 8368 / NBRC 15130 / NCIMB 12057 / USAM 9D)</name>
    <name type="common">Flexibacter canadensis</name>
    <dbReference type="NCBI Taxonomy" id="929556"/>
    <lineage>
        <taxon>Bacteria</taxon>
        <taxon>Pseudomonadati</taxon>
        <taxon>Bacteroidota</taxon>
        <taxon>Sphingobacteriia</taxon>
        <taxon>Sphingobacteriales</taxon>
        <taxon>Sphingobacteriaceae</taxon>
        <taxon>Solitalea</taxon>
    </lineage>
</organism>
<dbReference type="HOGENOM" id="CLU_2144182_0_0_10"/>
<keyword evidence="1" id="KW-0472">Membrane</keyword>
<feature type="transmembrane region" description="Helical" evidence="1">
    <location>
        <begin position="64"/>
        <end position="84"/>
    </location>
</feature>
<dbReference type="Proteomes" id="UP000007590">
    <property type="component" value="Chromosome"/>
</dbReference>
<keyword evidence="1" id="KW-1133">Transmembrane helix</keyword>
<name>H8KXJ5_SOLCM</name>